<dbReference type="AlphaFoldDB" id="A0AAN6IT71"/>
<evidence type="ECO:0000313" key="6">
    <source>
        <dbReference type="EMBL" id="KAJ8989775.1"/>
    </source>
</evidence>
<dbReference type="InterPro" id="IPR032710">
    <property type="entry name" value="NTF2-like_dom_sf"/>
</dbReference>
<dbReference type="FunFam" id="3.10.450.50:FF:000005">
    <property type="entry name" value="Nuclear transport factor 2"/>
    <property type="match status" value="1"/>
</dbReference>
<dbReference type="Proteomes" id="UP001161757">
    <property type="component" value="Unassembled WGS sequence"/>
</dbReference>
<dbReference type="CDD" id="cd00780">
    <property type="entry name" value="NTF2"/>
    <property type="match status" value="1"/>
</dbReference>
<dbReference type="EMBL" id="JAJGCB010000013">
    <property type="protein sequence ID" value="KAJ8989775.1"/>
    <property type="molecule type" value="Genomic_DNA"/>
</dbReference>
<comment type="caution">
    <text evidence="6">The sequence shown here is derived from an EMBL/GenBank/DDBJ whole genome shotgun (WGS) entry which is preliminary data.</text>
</comment>
<dbReference type="InterPro" id="IPR002075">
    <property type="entry name" value="NTF2_dom"/>
</dbReference>
<keyword evidence="4" id="KW-0653">Protein transport</keyword>
<evidence type="ECO:0000256" key="3">
    <source>
        <dbReference type="ARBA" id="ARBA00053082"/>
    </source>
</evidence>
<keyword evidence="1 4" id="KW-0963">Cytoplasm</keyword>
<dbReference type="GO" id="GO:0051028">
    <property type="term" value="P:mRNA transport"/>
    <property type="evidence" value="ECO:0007669"/>
    <property type="project" value="UniProtKB-UniRule"/>
</dbReference>
<dbReference type="InterPro" id="IPR018222">
    <property type="entry name" value="Nuclear_transport_factor_2_euk"/>
</dbReference>
<evidence type="ECO:0000256" key="4">
    <source>
        <dbReference type="RuleBase" id="RU369002"/>
    </source>
</evidence>
<gene>
    <name evidence="6" type="primary">NTF2</name>
    <name evidence="6" type="ORF">HRR80_006494</name>
</gene>
<dbReference type="Gene3D" id="3.10.450.50">
    <property type="match status" value="1"/>
</dbReference>
<name>A0AAN6IT71_EXODE</name>
<protein>
    <recommendedName>
        <fullName evidence="2">Nuclear transport factor 2</fullName>
    </recommendedName>
</protein>
<dbReference type="PANTHER" id="PTHR12612">
    <property type="entry name" value="NUCLEAR TRANSPORT FACTOR 2"/>
    <property type="match status" value="1"/>
</dbReference>
<reference evidence="6" key="1">
    <citation type="submission" date="2023-01" db="EMBL/GenBank/DDBJ databases">
        <title>Exophiala dermititidis isolated from Cystic Fibrosis Patient.</title>
        <authorList>
            <person name="Kurbessoian T."/>
            <person name="Crocker A."/>
            <person name="Murante D."/>
            <person name="Hogan D.A."/>
            <person name="Stajich J.E."/>
        </authorList>
    </citation>
    <scope>NUCLEOTIDE SEQUENCE</scope>
    <source>
        <strain evidence="6">Ex8</strain>
    </source>
</reference>
<evidence type="ECO:0000256" key="2">
    <source>
        <dbReference type="ARBA" id="ARBA00026247"/>
    </source>
</evidence>
<feature type="domain" description="NTF2" evidence="5">
    <location>
        <begin position="1"/>
        <end position="111"/>
    </location>
</feature>
<organism evidence="6 7">
    <name type="scientific">Exophiala dermatitidis</name>
    <name type="common">Black yeast-like fungus</name>
    <name type="synonym">Wangiella dermatitidis</name>
    <dbReference type="NCBI Taxonomy" id="5970"/>
    <lineage>
        <taxon>Eukaryota</taxon>
        <taxon>Fungi</taxon>
        <taxon>Dikarya</taxon>
        <taxon>Ascomycota</taxon>
        <taxon>Pezizomycotina</taxon>
        <taxon>Eurotiomycetes</taxon>
        <taxon>Chaetothyriomycetidae</taxon>
        <taxon>Chaetothyriales</taxon>
        <taxon>Herpotrichiellaceae</taxon>
        <taxon>Exophiala</taxon>
    </lineage>
</organism>
<keyword evidence="4" id="KW-0539">Nucleus</keyword>
<evidence type="ECO:0000259" key="5">
    <source>
        <dbReference type="PROSITE" id="PS50177"/>
    </source>
</evidence>
<accession>A0AAN6IT71</accession>
<dbReference type="PROSITE" id="PS50177">
    <property type="entry name" value="NTF2_DOMAIN"/>
    <property type="match status" value="1"/>
</dbReference>
<comment type="subcellular location">
    <subcellularLocation>
        <location evidence="4">Cytoplasm</location>
    </subcellularLocation>
    <subcellularLocation>
        <location evidence="4">Nucleus</location>
    </subcellularLocation>
</comment>
<keyword evidence="4" id="KW-0813">Transport</keyword>
<sequence length="116" mass="13103">MWQDRRTSMVDTSSDGIYTMQRNNSMLTFEKDPFQGTQSILEKLTNLPFQKVQHRVDTTDAQPSNETGGILVMVTGALMVDDQPQPMSYVQVFNLLPDAGSYYVQNDVFRLVYAAG</sequence>
<dbReference type="SUPFAM" id="SSF54427">
    <property type="entry name" value="NTF2-like"/>
    <property type="match status" value="1"/>
</dbReference>
<evidence type="ECO:0000256" key="1">
    <source>
        <dbReference type="ARBA" id="ARBA00022490"/>
    </source>
</evidence>
<dbReference type="Pfam" id="PF02136">
    <property type="entry name" value="NTF2"/>
    <property type="match status" value="1"/>
</dbReference>
<dbReference type="GO" id="GO:0006606">
    <property type="term" value="P:protein import into nucleus"/>
    <property type="evidence" value="ECO:0007669"/>
    <property type="project" value="UniProtKB-ARBA"/>
</dbReference>
<evidence type="ECO:0000313" key="7">
    <source>
        <dbReference type="Proteomes" id="UP001161757"/>
    </source>
</evidence>
<proteinExistence type="predicted"/>
<comment type="function">
    <text evidence="3">Facilitates protein transport into the nucleus. Could be part of a multicomponent system of cytosolic factors that assemble at the pore complex during nuclear import.</text>
</comment>
<dbReference type="InterPro" id="IPR045875">
    <property type="entry name" value="NTF2"/>
</dbReference>
<dbReference type="GO" id="GO:0005635">
    <property type="term" value="C:nuclear envelope"/>
    <property type="evidence" value="ECO:0007669"/>
    <property type="project" value="UniProtKB-ARBA"/>
</dbReference>
<comment type="function">
    <text evidence="4">Has a role in nuclear-cytoplasmic transport of proteins and mRNAs.</text>
</comment>
<dbReference type="GO" id="GO:0005737">
    <property type="term" value="C:cytoplasm"/>
    <property type="evidence" value="ECO:0007669"/>
    <property type="project" value="UniProtKB-SubCell"/>
</dbReference>